<dbReference type="PANTHER" id="PTHR43877">
    <property type="entry name" value="AMINOALKYLPHOSPHONATE N-ACETYLTRANSFERASE-RELATED-RELATED"/>
    <property type="match status" value="1"/>
</dbReference>
<gene>
    <name evidence="4" type="ORF">ACFO8L_36270</name>
</gene>
<sequence>MGVVIEIGPLRAGDRAVWEVLARGYKTFYRTTVSAEEYDRTWARLLAGSELHAAGARLDGRLVGIAHYLFHPMVWSEDGCYLQDLFVDETARGQGAARALIEHVAEAARGRGAARLYWTTKQDNARARVLYDKVARFNGFIRYDHTLD</sequence>
<dbReference type="EMBL" id="JBHSFN010000034">
    <property type="protein sequence ID" value="MFC4591596.1"/>
    <property type="molecule type" value="Genomic_DNA"/>
</dbReference>
<dbReference type="InterPro" id="IPR000182">
    <property type="entry name" value="GNAT_dom"/>
</dbReference>
<feature type="domain" description="N-acetyltransferase" evidence="3">
    <location>
        <begin position="5"/>
        <end position="148"/>
    </location>
</feature>
<keyword evidence="2 4" id="KW-0012">Acyltransferase</keyword>
<evidence type="ECO:0000256" key="1">
    <source>
        <dbReference type="ARBA" id="ARBA00022679"/>
    </source>
</evidence>
<evidence type="ECO:0000313" key="5">
    <source>
        <dbReference type="Proteomes" id="UP001595891"/>
    </source>
</evidence>
<dbReference type="SUPFAM" id="SSF55729">
    <property type="entry name" value="Acyl-CoA N-acyltransferases (Nat)"/>
    <property type="match status" value="1"/>
</dbReference>
<organism evidence="4 5">
    <name type="scientific">Sphaerisporangium corydalis</name>
    <dbReference type="NCBI Taxonomy" id="1441875"/>
    <lineage>
        <taxon>Bacteria</taxon>
        <taxon>Bacillati</taxon>
        <taxon>Actinomycetota</taxon>
        <taxon>Actinomycetes</taxon>
        <taxon>Streptosporangiales</taxon>
        <taxon>Streptosporangiaceae</taxon>
        <taxon>Sphaerisporangium</taxon>
    </lineage>
</organism>
<dbReference type="Pfam" id="PF00583">
    <property type="entry name" value="Acetyltransf_1"/>
    <property type="match status" value="1"/>
</dbReference>
<proteinExistence type="predicted"/>
<name>A0ABV9EPJ3_9ACTN</name>
<accession>A0ABV9EPJ3</accession>
<dbReference type="Proteomes" id="UP001595891">
    <property type="component" value="Unassembled WGS sequence"/>
</dbReference>
<keyword evidence="1 4" id="KW-0808">Transferase</keyword>
<evidence type="ECO:0000313" key="4">
    <source>
        <dbReference type="EMBL" id="MFC4591596.1"/>
    </source>
</evidence>
<protein>
    <submittedName>
        <fullName evidence="4">GNAT family N-acetyltransferase</fullName>
        <ecNumber evidence="4">2.3.1.-</ecNumber>
    </submittedName>
</protein>
<dbReference type="Gene3D" id="3.40.630.30">
    <property type="match status" value="1"/>
</dbReference>
<evidence type="ECO:0000256" key="2">
    <source>
        <dbReference type="ARBA" id="ARBA00023315"/>
    </source>
</evidence>
<keyword evidence="5" id="KW-1185">Reference proteome</keyword>
<dbReference type="GO" id="GO:0016746">
    <property type="term" value="F:acyltransferase activity"/>
    <property type="evidence" value="ECO:0007669"/>
    <property type="project" value="UniProtKB-KW"/>
</dbReference>
<dbReference type="InterPro" id="IPR016181">
    <property type="entry name" value="Acyl_CoA_acyltransferase"/>
</dbReference>
<dbReference type="EC" id="2.3.1.-" evidence="4"/>
<dbReference type="InterPro" id="IPR050832">
    <property type="entry name" value="Bact_Acetyltransf"/>
</dbReference>
<dbReference type="PANTHER" id="PTHR43877:SF1">
    <property type="entry name" value="ACETYLTRANSFERASE"/>
    <property type="match status" value="1"/>
</dbReference>
<reference evidence="5" key="1">
    <citation type="journal article" date="2019" name="Int. J. Syst. Evol. Microbiol.">
        <title>The Global Catalogue of Microorganisms (GCM) 10K type strain sequencing project: providing services to taxonomists for standard genome sequencing and annotation.</title>
        <authorList>
            <consortium name="The Broad Institute Genomics Platform"/>
            <consortium name="The Broad Institute Genome Sequencing Center for Infectious Disease"/>
            <person name="Wu L."/>
            <person name="Ma J."/>
        </authorList>
    </citation>
    <scope>NUCLEOTIDE SEQUENCE [LARGE SCALE GENOMIC DNA]</scope>
    <source>
        <strain evidence="5">CCUG 49560</strain>
    </source>
</reference>
<dbReference type="PROSITE" id="PS51186">
    <property type="entry name" value="GNAT"/>
    <property type="match status" value="1"/>
</dbReference>
<evidence type="ECO:0000259" key="3">
    <source>
        <dbReference type="PROSITE" id="PS51186"/>
    </source>
</evidence>
<comment type="caution">
    <text evidence="4">The sequence shown here is derived from an EMBL/GenBank/DDBJ whole genome shotgun (WGS) entry which is preliminary data.</text>
</comment>
<dbReference type="CDD" id="cd04301">
    <property type="entry name" value="NAT_SF"/>
    <property type="match status" value="1"/>
</dbReference>
<dbReference type="RefSeq" id="WP_262850276.1">
    <property type="nucleotide sequence ID" value="NZ_JANZYP010000100.1"/>
</dbReference>